<feature type="compositionally biased region" description="Polar residues" evidence="1">
    <location>
        <begin position="62"/>
        <end position="73"/>
    </location>
</feature>
<feature type="region of interest" description="Disordered" evidence="1">
    <location>
        <begin position="155"/>
        <end position="271"/>
    </location>
</feature>
<dbReference type="EMBL" id="LUCH01001569">
    <property type="protein sequence ID" value="KAF5402842.1"/>
    <property type="molecule type" value="Genomic_DNA"/>
</dbReference>
<feature type="region of interest" description="Disordered" evidence="1">
    <location>
        <begin position="51"/>
        <end position="93"/>
    </location>
</feature>
<reference evidence="2" key="1">
    <citation type="submission" date="2019-05" db="EMBL/GenBank/DDBJ databases">
        <title>Annotation for the trematode Paragonimus heterotremus.</title>
        <authorList>
            <person name="Choi Y.-J."/>
        </authorList>
    </citation>
    <scope>NUCLEOTIDE SEQUENCE</scope>
    <source>
        <strain evidence="2">LC</strain>
    </source>
</reference>
<gene>
    <name evidence="2" type="ORF">PHET_03466</name>
</gene>
<feature type="compositionally biased region" description="Low complexity" evidence="1">
    <location>
        <begin position="83"/>
        <end position="93"/>
    </location>
</feature>
<keyword evidence="3" id="KW-1185">Reference proteome</keyword>
<evidence type="ECO:0000313" key="3">
    <source>
        <dbReference type="Proteomes" id="UP000748531"/>
    </source>
</evidence>
<organism evidence="2 3">
    <name type="scientific">Paragonimus heterotremus</name>
    <dbReference type="NCBI Taxonomy" id="100268"/>
    <lineage>
        <taxon>Eukaryota</taxon>
        <taxon>Metazoa</taxon>
        <taxon>Spiralia</taxon>
        <taxon>Lophotrochozoa</taxon>
        <taxon>Platyhelminthes</taxon>
        <taxon>Trematoda</taxon>
        <taxon>Digenea</taxon>
        <taxon>Plagiorchiida</taxon>
        <taxon>Troglotremata</taxon>
        <taxon>Troglotrematidae</taxon>
        <taxon>Paragonimus</taxon>
    </lineage>
</organism>
<protein>
    <submittedName>
        <fullName evidence="2">Uncharacterized protein</fullName>
    </submittedName>
</protein>
<feature type="compositionally biased region" description="Polar residues" evidence="1">
    <location>
        <begin position="353"/>
        <end position="362"/>
    </location>
</feature>
<proteinExistence type="predicted"/>
<evidence type="ECO:0000313" key="2">
    <source>
        <dbReference type="EMBL" id="KAF5402842.1"/>
    </source>
</evidence>
<accession>A0A8J4SQW9</accession>
<sequence>MGGVHTKSCKHDEVKLPRRRDYRVESSKRFSRADRFKELLDIETALGGLSASNESRMRASSPCLSMTTCQSKQPHTESKMETRTSWSSSSTSQYTQSVNQQKHSSVCESPMDAIGNLRHTLMLTPNITQPKSEFSEKLELTDSKSDITLFNTESHKSRKISATTQPTIQDDHLHDGDSRKTPAMRSTEAPEGLTNLTQRPRFAKRSSVPSITSTKVTPKSIEAFEPSKNLHTGDVQSSLSPKLLRTNSKSVTHTETPYLAEKPPTPPPKAQTFKVQNPTFRNGYISQRPNLRRTLAGPNAYLTKSRQAPSPLMQKHSPSIRTNSLPRPSTADHWLSVPPGDPALESPARLRRSGSTSQNSETEVLIEKPQCLSRIEYTFYINDTEAYQRPFYDRRVEAIARASQCNICLHKPPPGHKPVYYKGIRVLPVTISARTMVTLKRCIARLDMQYPYFNVKAFCPPDMY</sequence>
<dbReference type="OrthoDB" id="6234466at2759"/>
<evidence type="ECO:0000256" key="1">
    <source>
        <dbReference type="SAM" id="MobiDB-lite"/>
    </source>
</evidence>
<feature type="region of interest" description="Disordered" evidence="1">
    <location>
        <begin position="1"/>
        <end position="28"/>
    </location>
</feature>
<comment type="caution">
    <text evidence="2">The sequence shown here is derived from an EMBL/GenBank/DDBJ whole genome shotgun (WGS) entry which is preliminary data.</text>
</comment>
<name>A0A8J4SQW9_9TREM</name>
<feature type="compositionally biased region" description="Polar residues" evidence="1">
    <location>
        <begin position="207"/>
        <end position="217"/>
    </location>
</feature>
<feature type="region of interest" description="Disordered" evidence="1">
    <location>
        <begin position="304"/>
        <end position="363"/>
    </location>
</feature>
<dbReference type="Proteomes" id="UP000748531">
    <property type="component" value="Unassembled WGS sequence"/>
</dbReference>
<dbReference type="AlphaFoldDB" id="A0A8J4SQW9"/>
<feature type="compositionally biased region" description="Basic and acidic residues" evidence="1">
    <location>
        <begin position="169"/>
        <end position="180"/>
    </location>
</feature>
<feature type="compositionally biased region" description="Polar residues" evidence="1">
    <location>
        <begin position="316"/>
        <end position="327"/>
    </location>
</feature>
<feature type="compositionally biased region" description="Polar residues" evidence="1">
    <location>
        <begin position="234"/>
        <end position="255"/>
    </location>
</feature>